<dbReference type="FunFam" id="1.10.630.10:FF:000007">
    <property type="entry name" value="Cytochrome P450 76C4"/>
    <property type="match status" value="1"/>
</dbReference>
<dbReference type="InterPro" id="IPR017972">
    <property type="entry name" value="Cyt_P450_CS"/>
</dbReference>
<dbReference type="PANTHER" id="PTHR47950">
    <property type="entry name" value="CYTOCHROME P450, FAMILY 76, SUBFAMILY C, POLYPEPTIDE 5-RELATED"/>
    <property type="match status" value="1"/>
</dbReference>
<evidence type="ECO:0000256" key="5">
    <source>
        <dbReference type="ARBA" id="ARBA00023004"/>
    </source>
</evidence>
<comment type="similarity">
    <text evidence="1 7">Belongs to the cytochrome P450 family.</text>
</comment>
<dbReference type="GO" id="GO:0005506">
    <property type="term" value="F:iron ion binding"/>
    <property type="evidence" value="ECO:0007669"/>
    <property type="project" value="InterPro"/>
</dbReference>
<dbReference type="EMBL" id="MW348920">
    <property type="protein sequence ID" value="QVT76728.1"/>
    <property type="molecule type" value="mRNA"/>
</dbReference>
<evidence type="ECO:0000256" key="2">
    <source>
        <dbReference type="ARBA" id="ARBA00022617"/>
    </source>
</evidence>
<keyword evidence="5 7" id="KW-0408">Iron</keyword>
<sequence length="504" mass="56671">MKYVLWSCSFLCVYLILQLLIQTLSISRSRSSKILPPGPRPYPIIGSLLALGDKPHKSLATLSHTFGPIMHLKLGQITTIVISSSSTAKQVLQTDEKFFANRPSCDAANAYNHSQFGMPWLPASSLWRNLRKISNSHLFSAMVLDANMNLRHNKVRDLLNRVHKSAETGEAVDIGRAAFETILNLLSTAFFSVDLADSTSDIARELKETVWNLMEEVGKPNLADYFPLLRKLDPQGIRRRAAIYIRKFMDLFDRIVEERVRLRSEISTSDSTKDDDMLDALLNMMPISEYQLDKNQIEHLFLDLLVAGIETTSSALEWSIAELLKSPEIMSKANAELEQVIGKGNQVKESDITQLPYLQAIVKETLRLYPSIPLIPREAERDVQVCGYVIPKGAQVLVNAWAIGRDPTIWDNPNKFLPERFLESNIDIGGRSFEFIPFGGGRRLCPGLPLATRMLHLILASLLHSFTWKLEDGISPENMNMEDKFGLATQMAQPLRARPVAIIS</sequence>
<accession>A0A8E6Y7G6</accession>
<proteinExistence type="evidence at transcript level"/>
<keyword evidence="2 7" id="KW-0349">Heme</keyword>
<organism evidence="8">
    <name type="scientific">Ficus carica</name>
    <name type="common">Common fig</name>
    <dbReference type="NCBI Taxonomy" id="3494"/>
    <lineage>
        <taxon>Eukaryota</taxon>
        <taxon>Viridiplantae</taxon>
        <taxon>Streptophyta</taxon>
        <taxon>Embryophyta</taxon>
        <taxon>Tracheophyta</taxon>
        <taxon>Spermatophyta</taxon>
        <taxon>Magnoliopsida</taxon>
        <taxon>eudicotyledons</taxon>
        <taxon>Gunneridae</taxon>
        <taxon>Pentapetalae</taxon>
        <taxon>rosids</taxon>
        <taxon>fabids</taxon>
        <taxon>Rosales</taxon>
        <taxon>Moraceae</taxon>
        <taxon>Ficeae</taxon>
        <taxon>Ficus</taxon>
    </lineage>
</organism>
<dbReference type="CDD" id="cd11073">
    <property type="entry name" value="CYP76-like"/>
    <property type="match status" value="1"/>
</dbReference>
<reference evidence="8" key="1">
    <citation type="submission" date="2020-12" db="EMBL/GenBank/DDBJ databases">
        <title>A new P450 involved in the furanocoumarin pathway underlies a recent case of convergent evolution.</title>
        <authorList>
            <person name="Villard C."/>
            <person name="Larbat R."/>
            <person name="Hehn A."/>
        </authorList>
    </citation>
    <scope>NUCLEOTIDE SEQUENCE</scope>
</reference>
<evidence type="ECO:0000256" key="3">
    <source>
        <dbReference type="ARBA" id="ARBA00022723"/>
    </source>
</evidence>
<dbReference type="Pfam" id="PF00067">
    <property type="entry name" value="p450"/>
    <property type="match status" value="1"/>
</dbReference>
<dbReference type="GO" id="GO:0020037">
    <property type="term" value="F:heme binding"/>
    <property type="evidence" value="ECO:0007669"/>
    <property type="project" value="InterPro"/>
</dbReference>
<dbReference type="GO" id="GO:0016705">
    <property type="term" value="F:oxidoreductase activity, acting on paired donors, with incorporation or reduction of molecular oxygen"/>
    <property type="evidence" value="ECO:0007669"/>
    <property type="project" value="InterPro"/>
</dbReference>
<evidence type="ECO:0000256" key="7">
    <source>
        <dbReference type="RuleBase" id="RU000461"/>
    </source>
</evidence>
<evidence type="ECO:0000256" key="4">
    <source>
        <dbReference type="ARBA" id="ARBA00023002"/>
    </source>
</evidence>
<dbReference type="GO" id="GO:0004497">
    <property type="term" value="F:monooxygenase activity"/>
    <property type="evidence" value="ECO:0007669"/>
    <property type="project" value="UniProtKB-KW"/>
</dbReference>
<evidence type="ECO:0000256" key="6">
    <source>
        <dbReference type="ARBA" id="ARBA00023033"/>
    </source>
</evidence>
<dbReference type="PANTHER" id="PTHR47950:SF4">
    <property type="entry name" value="GERANIOL 8-HYDROXYLASE-LIKE"/>
    <property type="match status" value="1"/>
</dbReference>
<name>A0A8E6Y7G6_FICCA</name>
<keyword evidence="4 7" id="KW-0560">Oxidoreductase</keyword>
<dbReference type="PROSITE" id="PS00086">
    <property type="entry name" value="CYTOCHROME_P450"/>
    <property type="match status" value="1"/>
</dbReference>
<evidence type="ECO:0000313" key="8">
    <source>
        <dbReference type="EMBL" id="QVT76728.1"/>
    </source>
</evidence>
<dbReference type="InterPro" id="IPR001128">
    <property type="entry name" value="Cyt_P450"/>
</dbReference>
<dbReference type="AlphaFoldDB" id="A0A8E6Y7G6"/>
<protein>
    <submittedName>
        <fullName evidence="8">Cytochrome P450 CYP76F110</fullName>
    </submittedName>
</protein>
<keyword evidence="6 7" id="KW-0503">Monooxygenase</keyword>
<evidence type="ECO:0000256" key="1">
    <source>
        <dbReference type="ARBA" id="ARBA00010617"/>
    </source>
</evidence>
<keyword evidence="3 7" id="KW-0479">Metal-binding</keyword>